<keyword evidence="3" id="KW-0804">Transcription</keyword>
<comment type="caution">
    <text evidence="5">The sequence shown here is derived from an EMBL/GenBank/DDBJ whole genome shotgun (WGS) entry which is preliminary data.</text>
</comment>
<dbReference type="Proteomes" id="UP000010744">
    <property type="component" value="Unassembled WGS sequence"/>
</dbReference>
<dbReference type="Gene3D" id="1.20.120.530">
    <property type="entry name" value="GntR ligand-binding domain-like"/>
    <property type="match status" value="1"/>
</dbReference>
<dbReference type="PANTHER" id="PTHR43537:SF5">
    <property type="entry name" value="UXU OPERON TRANSCRIPTIONAL REGULATOR"/>
    <property type="match status" value="1"/>
</dbReference>
<evidence type="ECO:0000256" key="3">
    <source>
        <dbReference type="ARBA" id="ARBA00023163"/>
    </source>
</evidence>
<dbReference type="PANTHER" id="PTHR43537">
    <property type="entry name" value="TRANSCRIPTIONAL REGULATOR, GNTR FAMILY"/>
    <property type="match status" value="1"/>
</dbReference>
<evidence type="ECO:0000259" key="4">
    <source>
        <dbReference type="PROSITE" id="PS50949"/>
    </source>
</evidence>
<dbReference type="InterPro" id="IPR000524">
    <property type="entry name" value="Tscrpt_reg_HTH_GntR"/>
</dbReference>
<accession>A0ABQ0HRK7</accession>
<dbReference type="InterPro" id="IPR011711">
    <property type="entry name" value="GntR_C"/>
</dbReference>
<feature type="domain" description="HTH gntR-type" evidence="4">
    <location>
        <begin position="18"/>
        <end position="88"/>
    </location>
</feature>
<evidence type="ECO:0000313" key="6">
    <source>
        <dbReference type="Proteomes" id="UP000010744"/>
    </source>
</evidence>
<dbReference type="PRINTS" id="PR00035">
    <property type="entry name" value="HTHGNTR"/>
</dbReference>
<keyword evidence="6" id="KW-1185">Reference proteome</keyword>
<organism evidence="5 6">
    <name type="scientific">Gordonia rubripertincta NBRC 101908</name>
    <dbReference type="NCBI Taxonomy" id="1077975"/>
    <lineage>
        <taxon>Bacteria</taxon>
        <taxon>Bacillati</taxon>
        <taxon>Actinomycetota</taxon>
        <taxon>Actinomycetes</taxon>
        <taxon>Mycobacteriales</taxon>
        <taxon>Gordoniaceae</taxon>
        <taxon>Gordonia</taxon>
    </lineage>
</organism>
<dbReference type="Pfam" id="PF00392">
    <property type="entry name" value="GntR"/>
    <property type="match status" value="1"/>
</dbReference>
<keyword evidence="2" id="KW-0238">DNA-binding</keyword>
<evidence type="ECO:0000313" key="5">
    <source>
        <dbReference type="EMBL" id="GAB84909.1"/>
    </source>
</evidence>
<dbReference type="Gene3D" id="1.10.10.10">
    <property type="entry name" value="Winged helix-like DNA-binding domain superfamily/Winged helix DNA-binding domain"/>
    <property type="match status" value="1"/>
</dbReference>
<evidence type="ECO:0000256" key="2">
    <source>
        <dbReference type="ARBA" id="ARBA00023125"/>
    </source>
</evidence>
<protein>
    <submittedName>
        <fullName evidence="5">GntR family transcriptional regulator</fullName>
    </submittedName>
</protein>
<dbReference type="InterPro" id="IPR036388">
    <property type="entry name" value="WH-like_DNA-bd_sf"/>
</dbReference>
<evidence type="ECO:0000256" key="1">
    <source>
        <dbReference type="ARBA" id="ARBA00023015"/>
    </source>
</evidence>
<dbReference type="SMART" id="SM00345">
    <property type="entry name" value="HTH_GNTR"/>
    <property type="match status" value="1"/>
</dbReference>
<proteinExistence type="predicted"/>
<dbReference type="EMBL" id="BAHB01000049">
    <property type="protein sequence ID" value="GAB84909.1"/>
    <property type="molecule type" value="Genomic_DNA"/>
</dbReference>
<dbReference type="CDD" id="cd07377">
    <property type="entry name" value="WHTH_GntR"/>
    <property type="match status" value="1"/>
</dbReference>
<reference evidence="5 6" key="1">
    <citation type="submission" date="2012-08" db="EMBL/GenBank/DDBJ databases">
        <title>Whole genome shotgun sequence of Gordonia rubripertincta NBRC 101908.</title>
        <authorList>
            <person name="Takarada H."/>
            <person name="Hosoyama A."/>
            <person name="Tsuchikane K."/>
            <person name="Katsumata H."/>
            <person name="Baba S."/>
            <person name="Ohji S."/>
            <person name="Yamazaki S."/>
            <person name="Fujita N."/>
        </authorList>
    </citation>
    <scope>NUCLEOTIDE SEQUENCE [LARGE SCALE GENOMIC DNA]</scope>
    <source>
        <strain evidence="5 6">NBRC 101908</strain>
    </source>
</reference>
<dbReference type="SUPFAM" id="SSF46785">
    <property type="entry name" value="Winged helix' DNA-binding domain"/>
    <property type="match status" value="1"/>
</dbReference>
<keyword evidence="1" id="KW-0805">Transcription regulation</keyword>
<dbReference type="Pfam" id="PF07729">
    <property type="entry name" value="FCD"/>
    <property type="match status" value="1"/>
</dbReference>
<gene>
    <name evidence="5" type="ORF">GORBP_049_00770</name>
</gene>
<dbReference type="InterPro" id="IPR008920">
    <property type="entry name" value="TF_FadR/GntR_C"/>
</dbReference>
<dbReference type="PROSITE" id="PS50949">
    <property type="entry name" value="HTH_GNTR"/>
    <property type="match status" value="1"/>
</dbReference>
<dbReference type="SUPFAM" id="SSF48008">
    <property type="entry name" value="GntR ligand-binding domain-like"/>
    <property type="match status" value="1"/>
</dbReference>
<sequence length="249" mass="27250">MVVTESAQPIGLGAVSVPRPADVFAETLRHRILDGDIPVGSMLPAERQLVEDSGLTRSAVREALAQLQREGLIAVRTGRRGGSVVTRPTASEVLRSVRLNLEGWAPSSEMLMESRVAIEPWCAYFAAERRSEGDLAELREINERTARALEGHGDFVECKVAWHSAVSRAGRNEVLFTLVEAVSRAAYRQFDRTTLQGEDADSRLRSLQVHEAVTDAIARQKPGLAFKLMGNHLNAPSIVDEFPDGPVTD</sequence>
<dbReference type="InterPro" id="IPR036390">
    <property type="entry name" value="WH_DNA-bd_sf"/>
</dbReference>
<name>A0ABQ0HRK7_GORRU</name>
<dbReference type="SMART" id="SM00895">
    <property type="entry name" value="FCD"/>
    <property type="match status" value="1"/>
</dbReference>